<evidence type="ECO:0000256" key="2">
    <source>
        <dbReference type="ARBA" id="ARBA00022729"/>
    </source>
</evidence>
<name>A0A1F5ZBF6_9BACT</name>
<accession>A0A1F5ZBF6</accession>
<dbReference type="SUPFAM" id="SSF88713">
    <property type="entry name" value="Glycoside hydrolase/deacetylase"/>
    <property type="match status" value="1"/>
</dbReference>
<dbReference type="PANTHER" id="PTHR34216">
    <property type="match status" value="1"/>
</dbReference>
<dbReference type="Gene3D" id="3.20.20.370">
    <property type="entry name" value="Glycoside hydrolase/deacetylase"/>
    <property type="match status" value="1"/>
</dbReference>
<comment type="subcellular location">
    <subcellularLocation>
        <location evidence="1">Secreted</location>
    </subcellularLocation>
</comment>
<dbReference type="GO" id="GO:0016810">
    <property type="term" value="F:hydrolase activity, acting on carbon-nitrogen (but not peptide) bonds"/>
    <property type="evidence" value="ECO:0007669"/>
    <property type="project" value="InterPro"/>
</dbReference>
<dbReference type="Pfam" id="PF01522">
    <property type="entry name" value="Polysacc_deac_1"/>
    <property type="match status" value="1"/>
</dbReference>
<evidence type="ECO:0000313" key="5">
    <source>
        <dbReference type="EMBL" id="OGG09780.1"/>
    </source>
</evidence>
<dbReference type="EMBL" id="MFJC01000014">
    <property type="protein sequence ID" value="OGG09780.1"/>
    <property type="molecule type" value="Genomic_DNA"/>
</dbReference>
<keyword evidence="2" id="KW-0732">Signal</keyword>
<keyword evidence="3" id="KW-1133">Transmembrane helix</keyword>
<dbReference type="CDD" id="cd10970">
    <property type="entry name" value="CE4_DAC_u1_6s"/>
    <property type="match status" value="1"/>
</dbReference>
<dbReference type="InterPro" id="IPR002509">
    <property type="entry name" value="NODB_dom"/>
</dbReference>
<dbReference type="STRING" id="1798373.A2154_01630"/>
<dbReference type="InterPro" id="IPR051398">
    <property type="entry name" value="Polysacch_Deacetylase"/>
</dbReference>
<dbReference type="AlphaFoldDB" id="A0A1F5ZBF6"/>
<evidence type="ECO:0000256" key="3">
    <source>
        <dbReference type="SAM" id="Phobius"/>
    </source>
</evidence>
<feature type="transmembrane region" description="Helical" evidence="3">
    <location>
        <begin position="14"/>
        <end position="32"/>
    </location>
</feature>
<dbReference type="PANTHER" id="PTHR34216:SF3">
    <property type="entry name" value="POLY-BETA-1,6-N-ACETYL-D-GLUCOSAMINE N-DEACETYLASE"/>
    <property type="match status" value="1"/>
</dbReference>
<proteinExistence type="predicted"/>
<organism evidence="5 6">
    <name type="scientific">Candidatus Gottesmanbacteria bacterium RBG_16_43_7</name>
    <dbReference type="NCBI Taxonomy" id="1798373"/>
    <lineage>
        <taxon>Bacteria</taxon>
        <taxon>Candidatus Gottesmaniibacteriota</taxon>
    </lineage>
</organism>
<evidence type="ECO:0000313" key="6">
    <source>
        <dbReference type="Proteomes" id="UP000176854"/>
    </source>
</evidence>
<dbReference type="GO" id="GO:0005975">
    <property type="term" value="P:carbohydrate metabolic process"/>
    <property type="evidence" value="ECO:0007669"/>
    <property type="project" value="InterPro"/>
</dbReference>
<evidence type="ECO:0000256" key="1">
    <source>
        <dbReference type="ARBA" id="ARBA00004613"/>
    </source>
</evidence>
<feature type="domain" description="NodB homology" evidence="4">
    <location>
        <begin position="78"/>
        <end position="192"/>
    </location>
</feature>
<dbReference type="GO" id="GO:0005576">
    <property type="term" value="C:extracellular region"/>
    <property type="evidence" value="ECO:0007669"/>
    <property type="project" value="UniProtKB-SubCell"/>
</dbReference>
<reference evidence="5 6" key="1">
    <citation type="journal article" date="2016" name="Nat. Commun.">
        <title>Thousands of microbial genomes shed light on interconnected biogeochemical processes in an aquifer system.</title>
        <authorList>
            <person name="Anantharaman K."/>
            <person name="Brown C.T."/>
            <person name="Hug L.A."/>
            <person name="Sharon I."/>
            <person name="Castelle C.J."/>
            <person name="Probst A.J."/>
            <person name="Thomas B.C."/>
            <person name="Singh A."/>
            <person name="Wilkins M.J."/>
            <person name="Karaoz U."/>
            <person name="Brodie E.L."/>
            <person name="Williams K.H."/>
            <person name="Hubbard S.S."/>
            <person name="Banfield J.F."/>
        </authorList>
    </citation>
    <scope>NUCLEOTIDE SEQUENCE [LARGE SCALE GENOMIC DNA]</scope>
</reference>
<dbReference type="Proteomes" id="UP000176854">
    <property type="component" value="Unassembled WGS sequence"/>
</dbReference>
<comment type="caution">
    <text evidence="5">The sequence shown here is derived from an EMBL/GenBank/DDBJ whole genome shotgun (WGS) entry which is preliminary data.</text>
</comment>
<dbReference type="InterPro" id="IPR011330">
    <property type="entry name" value="Glyco_hydro/deAcase_b/a-brl"/>
</dbReference>
<protein>
    <recommendedName>
        <fullName evidence="4">NodB homology domain-containing protein</fullName>
    </recommendedName>
</protein>
<evidence type="ECO:0000259" key="4">
    <source>
        <dbReference type="Pfam" id="PF01522"/>
    </source>
</evidence>
<keyword evidence="3" id="KW-0472">Membrane</keyword>
<gene>
    <name evidence="5" type="ORF">A2154_01630</name>
</gene>
<sequence>MTNNKNGCLSRGPVLLWIFIPALFIFFGFNYLHGILNEPRWSITIPEVTRAQKPETFEDMRVFTIKNFRFFNKIQTGFVTFWFDDAWESQMTQGLPILTEKKFPAALAVPTRAVGTHNYMSWADIRYLNSIGWEITAHSRSHQCHVSEFTDEDIIGETYGSKIDLLKQGLFTDIYVTPCSSQTDQTLAFIKKFFLTLRTGVGGINPVPVENAYQVYAFGLKNNTSLLEIRDWIRQTQKRKGWLILMFHQIDNSQTEYAVTPDFLRSIVDEVAASGLTVALPTEVLTIPR</sequence>
<keyword evidence="3" id="KW-0812">Transmembrane</keyword>